<evidence type="ECO:0000313" key="1">
    <source>
        <dbReference type="EMBL" id="KJV62629.1"/>
    </source>
</evidence>
<dbReference type="EMBL" id="LANR01000001">
    <property type="protein sequence ID" value="KJV62629.1"/>
    <property type="molecule type" value="Genomic_DNA"/>
</dbReference>
<dbReference type="AlphaFoldDB" id="A0A0F3N6U4"/>
<dbReference type="Proteomes" id="UP000033556">
    <property type="component" value="Unassembled WGS sequence"/>
</dbReference>
<accession>A0A0F3N6U4</accession>
<protein>
    <submittedName>
        <fullName evidence="1">Uncharacterized protein</fullName>
    </submittedName>
</protein>
<gene>
    <name evidence="1" type="ORF">APHACPA_1660</name>
</gene>
<reference evidence="1 2" key="1">
    <citation type="submission" date="2015-01" db="EMBL/GenBank/DDBJ databases">
        <title>Genome Sequencing of Rickettsiales.</title>
        <authorList>
            <person name="Daugherty S.C."/>
            <person name="Su Q."/>
            <person name="Abolude K."/>
            <person name="Beier-Sexton M."/>
            <person name="Carlyon J.A."/>
            <person name="Carter R."/>
            <person name="Day N.P."/>
            <person name="Dumler S.J."/>
            <person name="Dyachenko V."/>
            <person name="Godinez A."/>
            <person name="Kurtti T.J."/>
            <person name="Lichay M."/>
            <person name="Mullins K.E."/>
            <person name="Ott S."/>
            <person name="Pappas-Brown V."/>
            <person name="Paris D.H."/>
            <person name="Patel P."/>
            <person name="Richards A.L."/>
            <person name="Sadzewicz L."/>
            <person name="Sears K."/>
            <person name="Seidman D."/>
            <person name="Sengamalay N."/>
            <person name="Stenos J."/>
            <person name="Tallon L.J."/>
            <person name="Vincent G."/>
            <person name="Fraser C.M."/>
            <person name="Munderloh U."/>
            <person name="Dunning-Hotopp J.C."/>
        </authorList>
    </citation>
    <scope>NUCLEOTIDE SEQUENCE [LARGE SCALE GENOMIC DNA]</scope>
    <source>
        <strain evidence="1 2">Ac/Pa</strain>
    </source>
</reference>
<dbReference type="PATRIC" id="fig|1359164.3.peg.1645"/>
<comment type="caution">
    <text evidence="1">The sequence shown here is derived from an EMBL/GenBank/DDBJ whole genome shotgun (WGS) entry which is preliminary data.</text>
</comment>
<name>A0A0F3N6U4_RICAM</name>
<proteinExistence type="predicted"/>
<organism evidence="1 2">
    <name type="scientific">Rickettsia amblyommatis str. Ac/Pa</name>
    <dbReference type="NCBI Taxonomy" id="1359164"/>
    <lineage>
        <taxon>Bacteria</taxon>
        <taxon>Pseudomonadati</taxon>
        <taxon>Pseudomonadota</taxon>
        <taxon>Alphaproteobacteria</taxon>
        <taxon>Rickettsiales</taxon>
        <taxon>Rickettsiaceae</taxon>
        <taxon>Rickettsieae</taxon>
        <taxon>Rickettsia</taxon>
        <taxon>spotted fever group</taxon>
    </lineage>
</organism>
<sequence>MHGVFNPNHSIPKIYALADGITVQHAKKVLLQELQNSNINLKKYK</sequence>
<keyword evidence="2" id="KW-1185">Reference proteome</keyword>
<evidence type="ECO:0000313" key="2">
    <source>
        <dbReference type="Proteomes" id="UP000033556"/>
    </source>
</evidence>